<evidence type="ECO:0000313" key="3">
    <source>
        <dbReference type="Proteomes" id="UP001303760"/>
    </source>
</evidence>
<reference evidence="2" key="1">
    <citation type="journal article" date="2023" name="Mol. Phylogenet. Evol.">
        <title>Genome-scale phylogeny and comparative genomics of the fungal order Sordariales.</title>
        <authorList>
            <person name="Hensen N."/>
            <person name="Bonometti L."/>
            <person name="Westerberg I."/>
            <person name="Brannstrom I.O."/>
            <person name="Guillou S."/>
            <person name="Cros-Aarteil S."/>
            <person name="Calhoun S."/>
            <person name="Haridas S."/>
            <person name="Kuo A."/>
            <person name="Mondo S."/>
            <person name="Pangilinan J."/>
            <person name="Riley R."/>
            <person name="LaButti K."/>
            <person name="Andreopoulos B."/>
            <person name="Lipzen A."/>
            <person name="Chen C."/>
            <person name="Yan M."/>
            <person name="Daum C."/>
            <person name="Ng V."/>
            <person name="Clum A."/>
            <person name="Steindorff A."/>
            <person name="Ohm R.A."/>
            <person name="Martin F."/>
            <person name="Silar P."/>
            <person name="Natvig D.O."/>
            <person name="Lalanne C."/>
            <person name="Gautier V."/>
            <person name="Ament-Velasquez S.L."/>
            <person name="Kruys A."/>
            <person name="Hutchinson M.I."/>
            <person name="Powell A.J."/>
            <person name="Barry K."/>
            <person name="Miller A.N."/>
            <person name="Grigoriev I.V."/>
            <person name="Debuchy R."/>
            <person name="Gladieux P."/>
            <person name="Hiltunen Thoren M."/>
            <person name="Johannesson H."/>
        </authorList>
    </citation>
    <scope>NUCLEOTIDE SEQUENCE</scope>
    <source>
        <strain evidence="2">CBS 532.94</strain>
    </source>
</reference>
<dbReference type="AlphaFoldDB" id="A0AAN7C3M2"/>
<feature type="region of interest" description="Disordered" evidence="1">
    <location>
        <begin position="1"/>
        <end position="24"/>
    </location>
</feature>
<dbReference type="EMBL" id="MU860368">
    <property type="protein sequence ID" value="KAK4234447.1"/>
    <property type="molecule type" value="Genomic_DNA"/>
</dbReference>
<protein>
    <recommendedName>
        <fullName evidence="4">DUF3626 domain-containing protein</fullName>
    </recommendedName>
</protein>
<evidence type="ECO:0000313" key="2">
    <source>
        <dbReference type="EMBL" id="KAK4234447.1"/>
    </source>
</evidence>
<dbReference type="InterPro" id="IPR022074">
    <property type="entry name" value="DUF3626"/>
</dbReference>
<comment type="caution">
    <text evidence="2">The sequence shown here is derived from an EMBL/GenBank/DDBJ whole genome shotgun (WGS) entry which is preliminary data.</text>
</comment>
<proteinExistence type="predicted"/>
<evidence type="ECO:0000256" key="1">
    <source>
        <dbReference type="SAM" id="MobiDB-lite"/>
    </source>
</evidence>
<gene>
    <name evidence="2" type="ORF">C8A03DRAFT_18658</name>
</gene>
<dbReference type="Pfam" id="PF12294">
    <property type="entry name" value="DUF3626"/>
    <property type="match status" value="1"/>
</dbReference>
<reference evidence="2" key="2">
    <citation type="submission" date="2023-05" db="EMBL/GenBank/DDBJ databases">
        <authorList>
            <consortium name="Lawrence Berkeley National Laboratory"/>
            <person name="Steindorff A."/>
            <person name="Hensen N."/>
            <person name="Bonometti L."/>
            <person name="Westerberg I."/>
            <person name="Brannstrom I.O."/>
            <person name="Guillou S."/>
            <person name="Cros-Aarteil S."/>
            <person name="Calhoun S."/>
            <person name="Haridas S."/>
            <person name="Kuo A."/>
            <person name="Mondo S."/>
            <person name="Pangilinan J."/>
            <person name="Riley R."/>
            <person name="Labutti K."/>
            <person name="Andreopoulos B."/>
            <person name="Lipzen A."/>
            <person name="Chen C."/>
            <person name="Yanf M."/>
            <person name="Daum C."/>
            <person name="Ng V."/>
            <person name="Clum A."/>
            <person name="Ohm R."/>
            <person name="Martin F."/>
            <person name="Silar P."/>
            <person name="Natvig D."/>
            <person name="Lalanne C."/>
            <person name="Gautier V."/>
            <person name="Ament-Velasquez S.L."/>
            <person name="Kruys A."/>
            <person name="Hutchinson M.I."/>
            <person name="Powell A.J."/>
            <person name="Barry K."/>
            <person name="Miller A.N."/>
            <person name="Grigoriev I.V."/>
            <person name="Debuchy R."/>
            <person name="Gladieux P."/>
            <person name="Thoren M.H."/>
            <person name="Johannesson H."/>
        </authorList>
    </citation>
    <scope>NUCLEOTIDE SEQUENCE</scope>
    <source>
        <strain evidence="2">CBS 532.94</strain>
    </source>
</reference>
<accession>A0AAN7C3M2</accession>
<name>A0AAN7C3M2_9PEZI</name>
<dbReference type="Proteomes" id="UP001303760">
    <property type="component" value="Unassembled WGS sequence"/>
</dbReference>
<keyword evidence="3" id="KW-1185">Reference proteome</keyword>
<organism evidence="2 3">
    <name type="scientific">Achaetomium macrosporum</name>
    <dbReference type="NCBI Taxonomy" id="79813"/>
    <lineage>
        <taxon>Eukaryota</taxon>
        <taxon>Fungi</taxon>
        <taxon>Dikarya</taxon>
        <taxon>Ascomycota</taxon>
        <taxon>Pezizomycotina</taxon>
        <taxon>Sordariomycetes</taxon>
        <taxon>Sordariomycetidae</taxon>
        <taxon>Sordariales</taxon>
        <taxon>Chaetomiaceae</taxon>
        <taxon>Achaetomium</taxon>
    </lineage>
</organism>
<sequence>MDLQELLPSPSSPPLHPSQQGAMSHIRTAALASQPIATQTIHHILRMSNLLPPAEIHVSLLSAIRTQARVALHFHPDRPVGDNDENKTIAQCLLAEGVYRNQFETGVSNGSVSAFKGGVRDLWERELFDGAYHNRNDSHDEEEDGEWRSLRPKYGALDLLGAGITSDDGPAPRFGSCYLVLKREVLERCTFTFGGSQDLPRWRGTMDCFDGVLAAVLEEAFVREAVLGMQGVRPPKLVRSILSWGGEDGMRKRVMSRNLDHYIEAQVHGEVRLDRDVEMLVADPSFRGGDTGTELVALSDRFGFPLRWHAGSHIGVGEIPADFRGPTMPSLAARVARDGIVDARAIGDAVRELKRNPDVWTDRGSYDEVLQELKLLWHVLVRYGRSPDAGQNDANP</sequence>
<evidence type="ECO:0008006" key="4">
    <source>
        <dbReference type="Google" id="ProtNLM"/>
    </source>
</evidence>